<dbReference type="PANTHER" id="PTHR43000">
    <property type="entry name" value="DTDP-D-GLUCOSE 4,6-DEHYDRATASE-RELATED"/>
    <property type="match status" value="1"/>
</dbReference>
<dbReference type="InterPro" id="IPR001509">
    <property type="entry name" value="Epimerase_deHydtase"/>
</dbReference>
<sequence length="348" mass="39428">MGKIVVLGATGTLGLPVCRHLKEKGYDVLAVGHSSSGSKLFNSLGIESTRVDIAELSTFNNLPKENVDCVINFAGCLPAMMTEDSSNSLYPDTIIKGTINVLDYMRKVGCKKLIFPQSVYDVHYLFGTPIPISADAESKTVYEGDHSIYVSCKNAAIDVIKYYENEYGIQGIILRLPGVFQYHPKPYILINGKKRIKLERVWIEKAKRGETLEIWGDCKRVLESVCIEDFLQIVQKAIESKTASGMYNVGNGGATLEERVLAIRDVFCGEKKSEVIYYPEKANCTQYVLDIDKTKKELGYIPQYNWTDYLKQLKWHMENEPNKDIWGSFSDYYDLLNNIKSDNDRFDK</sequence>
<gene>
    <name evidence="3" type="ORF">EDD60_105140</name>
</gene>
<evidence type="ECO:0000256" key="1">
    <source>
        <dbReference type="ARBA" id="ARBA00007637"/>
    </source>
</evidence>
<dbReference type="Gene3D" id="3.40.50.720">
    <property type="entry name" value="NAD(P)-binding Rossmann-like Domain"/>
    <property type="match status" value="1"/>
</dbReference>
<protein>
    <submittedName>
        <fullName evidence="3">UDP-glucose 4-epimerase</fullName>
    </submittedName>
</protein>
<dbReference type="Pfam" id="PF01370">
    <property type="entry name" value="Epimerase"/>
    <property type="match status" value="1"/>
</dbReference>
<comment type="similarity">
    <text evidence="1">Belongs to the NAD(P)-dependent epimerase/dehydratase family.</text>
</comment>
<evidence type="ECO:0000313" key="3">
    <source>
        <dbReference type="EMBL" id="TCW01036.1"/>
    </source>
</evidence>
<name>A0A4R3Z4Q1_9FIRM</name>
<accession>A0A4R3Z4Q1</accession>
<dbReference type="EMBL" id="SMCQ01000005">
    <property type="protein sequence ID" value="TCW01036.1"/>
    <property type="molecule type" value="Genomic_DNA"/>
</dbReference>
<reference evidence="3 4" key="1">
    <citation type="submission" date="2019-03" db="EMBL/GenBank/DDBJ databases">
        <title>Genomic Encyclopedia of Type Strains, Phase IV (KMG-IV): sequencing the most valuable type-strain genomes for metagenomic binning, comparative biology and taxonomic classification.</title>
        <authorList>
            <person name="Goeker M."/>
        </authorList>
    </citation>
    <scope>NUCLEOTIDE SEQUENCE [LARGE SCALE GENOMIC DNA]</scope>
    <source>
        <strain evidence="3 4">DSM 29487</strain>
    </source>
</reference>
<dbReference type="RefSeq" id="WP_066450815.1">
    <property type="nucleotide sequence ID" value="NZ_JANKBF010000008.1"/>
</dbReference>
<keyword evidence="4" id="KW-1185">Reference proteome</keyword>
<comment type="caution">
    <text evidence="3">The sequence shown here is derived from an EMBL/GenBank/DDBJ whole genome shotgun (WGS) entry which is preliminary data.</text>
</comment>
<dbReference type="SUPFAM" id="SSF51735">
    <property type="entry name" value="NAD(P)-binding Rossmann-fold domains"/>
    <property type="match status" value="1"/>
</dbReference>
<dbReference type="Proteomes" id="UP000295515">
    <property type="component" value="Unassembled WGS sequence"/>
</dbReference>
<evidence type="ECO:0000259" key="2">
    <source>
        <dbReference type="Pfam" id="PF01370"/>
    </source>
</evidence>
<evidence type="ECO:0000313" key="4">
    <source>
        <dbReference type="Proteomes" id="UP000295515"/>
    </source>
</evidence>
<dbReference type="InterPro" id="IPR036291">
    <property type="entry name" value="NAD(P)-bd_dom_sf"/>
</dbReference>
<feature type="domain" description="NAD-dependent epimerase/dehydratase" evidence="2">
    <location>
        <begin position="4"/>
        <end position="250"/>
    </location>
</feature>
<dbReference type="GeneID" id="98914960"/>
<proteinExistence type="inferred from homology"/>
<organism evidence="3 4">
    <name type="scientific">Longibaculum muris</name>
    <dbReference type="NCBI Taxonomy" id="1796628"/>
    <lineage>
        <taxon>Bacteria</taxon>
        <taxon>Bacillati</taxon>
        <taxon>Bacillota</taxon>
        <taxon>Erysipelotrichia</taxon>
        <taxon>Erysipelotrichales</taxon>
        <taxon>Coprobacillaceae</taxon>
        <taxon>Longibaculum</taxon>
    </lineage>
</organism>
<dbReference type="AlphaFoldDB" id="A0A4R3Z4Q1"/>